<evidence type="ECO:0000259" key="7">
    <source>
        <dbReference type="PROSITE" id="PS51012"/>
    </source>
</evidence>
<protein>
    <recommendedName>
        <fullName evidence="6">Transport permease protein</fullName>
    </recommendedName>
</protein>
<comment type="subcellular location">
    <subcellularLocation>
        <location evidence="6">Cell membrane</location>
        <topology evidence="6">Multi-pass membrane protein</topology>
    </subcellularLocation>
    <subcellularLocation>
        <location evidence="1">Membrane</location>
        <topology evidence="1">Multi-pass membrane protein</topology>
    </subcellularLocation>
</comment>
<keyword evidence="4 6" id="KW-0472">Membrane</keyword>
<feature type="transmembrane region" description="Helical" evidence="6">
    <location>
        <begin position="73"/>
        <end position="98"/>
    </location>
</feature>
<dbReference type="GO" id="GO:0043190">
    <property type="term" value="C:ATP-binding cassette (ABC) transporter complex"/>
    <property type="evidence" value="ECO:0007669"/>
    <property type="project" value="InterPro"/>
</dbReference>
<reference evidence="8" key="1">
    <citation type="journal article" date="2014" name="Int. J. Syst. Evol. Microbiol.">
        <title>Complete genome sequence of Corynebacterium casei LMG S-19264T (=DSM 44701T), isolated from a smear-ripened cheese.</title>
        <authorList>
            <consortium name="US DOE Joint Genome Institute (JGI-PGF)"/>
            <person name="Walter F."/>
            <person name="Albersmeier A."/>
            <person name="Kalinowski J."/>
            <person name="Ruckert C."/>
        </authorList>
    </citation>
    <scope>NUCLEOTIDE SEQUENCE</scope>
    <source>
        <strain evidence="8">JCM 13064</strain>
    </source>
</reference>
<dbReference type="InterPro" id="IPR051784">
    <property type="entry name" value="Nod_factor_ABC_transporter"/>
</dbReference>
<keyword evidence="9" id="KW-1185">Reference proteome</keyword>
<dbReference type="InterPro" id="IPR013525">
    <property type="entry name" value="ABC2_TM"/>
</dbReference>
<evidence type="ECO:0000313" key="8">
    <source>
        <dbReference type="EMBL" id="GGL07154.1"/>
    </source>
</evidence>
<evidence type="ECO:0000256" key="2">
    <source>
        <dbReference type="ARBA" id="ARBA00022692"/>
    </source>
</evidence>
<dbReference type="Proteomes" id="UP000645217">
    <property type="component" value="Unassembled WGS sequence"/>
</dbReference>
<dbReference type="PANTHER" id="PTHR43229">
    <property type="entry name" value="NODULATION PROTEIN J"/>
    <property type="match status" value="1"/>
</dbReference>
<proteinExistence type="inferred from homology"/>
<gene>
    <name evidence="8" type="ORF">GCM10007964_56800</name>
</gene>
<dbReference type="PANTHER" id="PTHR43229:SF3">
    <property type="entry name" value="ABC-TYPE MULTIDRUG TRANSPORT SYSTEM, PERMEASE COMPONENT"/>
    <property type="match status" value="1"/>
</dbReference>
<keyword evidence="2 6" id="KW-0812">Transmembrane</keyword>
<dbReference type="EMBL" id="BMNT01000036">
    <property type="protein sequence ID" value="GGL07154.1"/>
    <property type="molecule type" value="Genomic_DNA"/>
</dbReference>
<evidence type="ECO:0000313" key="9">
    <source>
        <dbReference type="Proteomes" id="UP000645217"/>
    </source>
</evidence>
<evidence type="ECO:0000256" key="3">
    <source>
        <dbReference type="ARBA" id="ARBA00022989"/>
    </source>
</evidence>
<evidence type="ECO:0000256" key="6">
    <source>
        <dbReference type="RuleBase" id="RU361157"/>
    </source>
</evidence>
<organism evidence="8 9">
    <name type="scientific">Sphaerisporangium melleum</name>
    <dbReference type="NCBI Taxonomy" id="321316"/>
    <lineage>
        <taxon>Bacteria</taxon>
        <taxon>Bacillati</taxon>
        <taxon>Actinomycetota</taxon>
        <taxon>Actinomycetes</taxon>
        <taxon>Streptosporangiales</taxon>
        <taxon>Streptosporangiaceae</taxon>
        <taxon>Sphaerisporangium</taxon>
    </lineage>
</organism>
<feature type="transmembrane region" description="Helical" evidence="6">
    <location>
        <begin position="119"/>
        <end position="146"/>
    </location>
</feature>
<dbReference type="PIRSF" id="PIRSF006648">
    <property type="entry name" value="DrrB"/>
    <property type="match status" value="1"/>
</dbReference>
<comment type="caution">
    <text evidence="8">The sequence shown here is derived from an EMBL/GenBank/DDBJ whole genome shotgun (WGS) entry which is preliminary data.</text>
</comment>
<dbReference type="InterPro" id="IPR000412">
    <property type="entry name" value="ABC_2_transport"/>
</dbReference>
<feature type="domain" description="ABC transmembrane type-2" evidence="7">
    <location>
        <begin position="37"/>
        <end position="266"/>
    </location>
</feature>
<keyword evidence="6" id="KW-1003">Cell membrane</keyword>
<dbReference type="Pfam" id="PF01061">
    <property type="entry name" value="ABC2_membrane"/>
    <property type="match status" value="1"/>
</dbReference>
<evidence type="ECO:0000256" key="4">
    <source>
        <dbReference type="ARBA" id="ARBA00023136"/>
    </source>
</evidence>
<reference evidence="8" key="2">
    <citation type="submission" date="2020-09" db="EMBL/GenBank/DDBJ databases">
        <authorList>
            <person name="Sun Q."/>
            <person name="Ohkuma M."/>
        </authorList>
    </citation>
    <scope>NUCLEOTIDE SEQUENCE</scope>
    <source>
        <strain evidence="8">JCM 13064</strain>
    </source>
</reference>
<dbReference type="GO" id="GO:0046677">
    <property type="term" value="P:response to antibiotic"/>
    <property type="evidence" value="ECO:0007669"/>
    <property type="project" value="UniProtKB-KW"/>
</dbReference>
<keyword evidence="5" id="KW-0046">Antibiotic resistance</keyword>
<dbReference type="AlphaFoldDB" id="A0A917RHL4"/>
<dbReference type="InterPro" id="IPR047817">
    <property type="entry name" value="ABC2_TM_bact-type"/>
</dbReference>
<feature type="transmembrane region" description="Helical" evidence="6">
    <location>
        <begin position="152"/>
        <end position="174"/>
    </location>
</feature>
<comment type="similarity">
    <text evidence="6">Belongs to the ABC-2 integral membrane protein family.</text>
</comment>
<name>A0A917RHL4_9ACTN</name>
<keyword evidence="6" id="KW-0813">Transport</keyword>
<feature type="transmembrane region" description="Helical" evidence="6">
    <location>
        <begin position="37"/>
        <end position="53"/>
    </location>
</feature>
<sequence length="270" mass="28877">MSAELTFTHTAPAATARAADLFAVLYREYALLARNRINLVLSLTPMMVYLLLVNTSLGDLVGVIDYKGARLPFAIFLLPMVLAMSVVSAAGTSGMALFQEELSGVSTQLWSWPLRRSRFLLGKLLAGVSLVLGQSLVALGVAVLIFDFPFDAQGWLGLLVALTLASVAINGLYLAAAITIRDFQTFMVLTNVSLLVLVFSAPSMYTVDNMPLVLQWVSVVNPLTYAINGMRDAAVFGFADAWPDLLVLTGIAAAGYAVAGRALLNRASNI</sequence>
<keyword evidence="3 6" id="KW-1133">Transmembrane helix</keyword>
<feature type="transmembrane region" description="Helical" evidence="6">
    <location>
        <begin position="245"/>
        <end position="264"/>
    </location>
</feature>
<feature type="transmembrane region" description="Helical" evidence="6">
    <location>
        <begin position="186"/>
        <end position="205"/>
    </location>
</feature>
<evidence type="ECO:0000256" key="5">
    <source>
        <dbReference type="ARBA" id="ARBA00023251"/>
    </source>
</evidence>
<dbReference type="PROSITE" id="PS51012">
    <property type="entry name" value="ABC_TM2"/>
    <property type="match status" value="1"/>
</dbReference>
<dbReference type="GO" id="GO:0140359">
    <property type="term" value="F:ABC-type transporter activity"/>
    <property type="evidence" value="ECO:0007669"/>
    <property type="project" value="InterPro"/>
</dbReference>
<accession>A0A917RHL4</accession>
<dbReference type="RefSeq" id="WP_189166114.1">
    <property type="nucleotide sequence ID" value="NZ_BMNT01000036.1"/>
</dbReference>
<evidence type="ECO:0000256" key="1">
    <source>
        <dbReference type="ARBA" id="ARBA00004141"/>
    </source>
</evidence>